<evidence type="ECO:0000313" key="4">
    <source>
        <dbReference type="Proteomes" id="UP001596442"/>
    </source>
</evidence>
<dbReference type="SUPFAM" id="SSF52821">
    <property type="entry name" value="Rhodanese/Cell cycle control phosphatase"/>
    <property type="match status" value="1"/>
</dbReference>
<keyword evidence="1" id="KW-1133">Transmembrane helix</keyword>
<feature type="domain" description="Rhodanese" evidence="2">
    <location>
        <begin position="1"/>
        <end position="74"/>
    </location>
</feature>
<sequence>EYAAVNLPSSVNFPLGSVTPSAVGEAAGDKPQVYLMCRTQRRAEMAHQELAGKLQCELVVVDGGIEKMPEQLLVRGKRNVIPLERQVRIAAGLLVFIGVLGGFFINPGLFWLSGFVGAGLVFSGVTDTCPMAMAIARMPWNQVQS</sequence>
<name>A0ABD5SE82_9EURY</name>
<dbReference type="Pfam" id="PF11127">
    <property type="entry name" value="YgaP-like_TM"/>
    <property type="match status" value="1"/>
</dbReference>
<protein>
    <submittedName>
        <fullName evidence="3">Rhodanese-like domain-containing protein</fullName>
    </submittedName>
</protein>
<evidence type="ECO:0000259" key="2">
    <source>
        <dbReference type="PROSITE" id="PS50206"/>
    </source>
</evidence>
<dbReference type="RefSeq" id="WP_379784238.1">
    <property type="nucleotide sequence ID" value="NZ_JBHSWW010000651.1"/>
</dbReference>
<dbReference type="AlphaFoldDB" id="A0ABD5SE82"/>
<keyword evidence="1" id="KW-0812">Transmembrane</keyword>
<evidence type="ECO:0000313" key="3">
    <source>
        <dbReference type="EMBL" id="MFC6755255.1"/>
    </source>
</evidence>
<dbReference type="CDD" id="cd00158">
    <property type="entry name" value="RHOD"/>
    <property type="match status" value="1"/>
</dbReference>
<dbReference type="Gene3D" id="6.10.140.1340">
    <property type="match status" value="1"/>
</dbReference>
<keyword evidence="1" id="KW-0472">Membrane</keyword>
<feature type="non-terminal residue" evidence="3">
    <location>
        <position position="1"/>
    </location>
</feature>
<feature type="transmembrane region" description="Helical" evidence="1">
    <location>
        <begin position="87"/>
        <end position="105"/>
    </location>
</feature>
<dbReference type="Proteomes" id="UP001596442">
    <property type="component" value="Unassembled WGS sequence"/>
</dbReference>
<gene>
    <name evidence="3" type="ORF">ACFQEU_17545</name>
</gene>
<keyword evidence="4" id="KW-1185">Reference proteome</keyword>
<reference evidence="3 4" key="1">
    <citation type="journal article" date="2019" name="Int. J. Syst. Evol. Microbiol.">
        <title>The Global Catalogue of Microorganisms (GCM) 10K type strain sequencing project: providing services to taxonomists for standard genome sequencing and annotation.</title>
        <authorList>
            <consortium name="The Broad Institute Genomics Platform"/>
            <consortium name="The Broad Institute Genome Sequencing Center for Infectious Disease"/>
            <person name="Wu L."/>
            <person name="Ma J."/>
        </authorList>
    </citation>
    <scope>NUCLEOTIDE SEQUENCE [LARGE SCALE GENOMIC DNA]</scope>
    <source>
        <strain evidence="3 4">CGMCC 1.3239</strain>
    </source>
</reference>
<dbReference type="EMBL" id="JBHSWW010000651">
    <property type="protein sequence ID" value="MFC6755255.1"/>
    <property type="molecule type" value="Genomic_DNA"/>
</dbReference>
<feature type="transmembrane region" description="Helical" evidence="1">
    <location>
        <begin position="111"/>
        <end position="136"/>
    </location>
</feature>
<dbReference type="InterPro" id="IPR036873">
    <property type="entry name" value="Rhodanese-like_dom_sf"/>
</dbReference>
<proteinExistence type="predicted"/>
<dbReference type="InterPro" id="IPR021309">
    <property type="entry name" value="YgaP-like_TM"/>
</dbReference>
<comment type="caution">
    <text evidence="3">The sequence shown here is derived from an EMBL/GenBank/DDBJ whole genome shotgun (WGS) entry which is preliminary data.</text>
</comment>
<dbReference type="InterPro" id="IPR001763">
    <property type="entry name" value="Rhodanese-like_dom"/>
</dbReference>
<organism evidence="3 4">
    <name type="scientific">Halorubrum tibetense</name>
    <dbReference type="NCBI Taxonomy" id="175631"/>
    <lineage>
        <taxon>Archaea</taxon>
        <taxon>Methanobacteriati</taxon>
        <taxon>Methanobacteriota</taxon>
        <taxon>Stenosarchaea group</taxon>
        <taxon>Halobacteria</taxon>
        <taxon>Halobacteriales</taxon>
        <taxon>Haloferacaceae</taxon>
        <taxon>Halorubrum</taxon>
    </lineage>
</organism>
<evidence type="ECO:0000256" key="1">
    <source>
        <dbReference type="SAM" id="Phobius"/>
    </source>
</evidence>
<dbReference type="Gene3D" id="3.40.250.10">
    <property type="entry name" value="Rhodanese-like domain"/>
    <property type="match status" value="1"/>
</dbReference>
<accession>A0ABD5SE82</accession>
<dbReference type="PROSITE" id="PS50206">
    <property type="entry name" value="RHODANESE_3"/>
    <property type="match status" value="1"/>
</dbReference>